<accession>B0CD64</accession>
<gene>
    <name evidence="1" type="ordered locus">AM1_0605</name>
</gene>
<dbReference type="EMBL" id="CP000828">
    <property type="protein sequence ID" value="ABW25655.1"/>
    <property type="molecule type" value="Genomic_DNA"/>
</dbReference>
<evidence type="ECO:0000313" key="1">
    <source>
        <dbReference type="EMBL" id="ABW25655.1"/>
    </source>
</evidence>
<name>B0CD64_ACAM1</name>
<dbReference type="HOGENOM" id="CLU_2067946_0_0_3"/>
<reference evidence="1 2" key="1">
    <citation type="journal article" date="2008" name="Proc. Natl. Acad. Sci. U.S.A.">
        <title>Niche adaptation and genome expansion in the chlorophyll d-producing cyanobacterium Acaryochloris marina.</title>
        <authorList>
            <person name="Swingley W.D."/>
            <person name="Chen M."/>
            <person name="Cheung P.C."/>
            <person name="Conrad A.L."/>
            <person name="Dejesa L.C."/>
            <person name="Hao J."/>
            <person name="Honchak B.M."/>
            <person name="Karbach L.E."/>
            <person name="Kurdoglu A."/>
            <person name="Lahiri S."/>
            <person name="Mastrian S.D."/>
            <person name="Miyashita H."/>
            <person name="Page L."/>
            <person name="Ramakrishna P."/>
            <person name="Satoh S."/>
            <person name="Sattley W.M."/>
            <person name="Shimada Y."/>
            <person name="Taylor H.L."/>
            <person name="Tomo T."/>
            <person name="Tsuchiya T."/>
            <person name="Wang Z.T."/>
            <person name="Raymond J."/>
            <person name="Mimuro M."/>
            <person name="Blankenship R.E."/>
            <person name="Touchman J.W."/>
        </authorList>
    </citation>
    <scope>NUCLEOTIDE SEQUENCE [LARGE SCALE GENOMIC DNA]</scope>
    <source>
        <strain evidence="2">MBIC 11017</strain>
    </source>
</reference>
<dbReference type="STRING" id="329726.AM1_0605"/>
<evidence type="ECO:0000313" key="2">
    <source>
        <dbReference type="Proteomes" id="UP000000268"/>
    </source>
</evidence>
<protein>
    <submittedName>
        <fullName evidence="1">Uncharacterized protein</fullName>
    </submittedName>
</protein>
<keyword evidence="2" id="KW-1185">Reference proteome</keyword>
<organism evidence="1 2">
    <name type="scientific">Acaryochloris marina (strain MBIC 11017)</name>
    <dbReference type="NCBI Taxonomy" id="329726"/>
    <lineage>
        <taxon>Bacteria</taxon>
        <taxon>Bacillati</taxon>
        <taxon>Cyanobacteriota</taxon>
        <taxon>Cyanophyceae</taxon>
        <taxon>Acaryochloridales</taxon>
        <taxon>Acaryochloridaceae</taxon>
        <taxon>Acaryochloris</taxon>
    </lineage>
</organism>
<proteinExistence type="predicted"/>
<dbReference type="Proteomes" id="UP000000268">
    <property type="component" value="Chromosome"/>
</dbReference>
<dbReference type="AlphaFoldDB" id="B0CD64"/>
<dbReference type="OrthoDB" id="9829265at2"/>
<dbReference type="KEGG" id="amr:AM1_0605"/>
<sequence length="118" mass="13437">MANFPIPDSIQYADIIRDGGSYWMAYTTANDGICELELQVRKNHNYDRIGYWPPTLWIGKSQKKLQLNWGDAEYLAARFSMLLHPDIGWGGTKRAKEMIAYLEAKGTLDTTQCKCDDG</sequence>